<dbReference type="AlphaFoldDB" id="A0A4Y9ELI1"/>
<protein>
    <submittedName>
        <fullName evidence="2">PaaI family thioesterase</fullName>
    </submittedName>
</protein>
<dbReference type="RefSeq" id="WP_135245446.1">
    <property type="nucleotide sequence ID" value="NZ_SIHO01000002.1"/>
</dbReference>
<dbReference type="EMBL" id="SIHO01000002">
    <property type="protein sequence ID" value="TFU02852.1"/>
    <property type="molecule type" value="Genomic_DNA"/>
</dbReference>
<dbReference type="InterPro" id="IPR029069">
    <property type="entry name" value="HotDog_dom_sf"/>
</dbReference>
<sequence>MSSRPSLDTLRLDAAELGAFLVEAFPGRAPGEIAAIVALRPGFAQLQLAPSEKTLRPGGLISGPTQMGLVDVAAYAVVLAHIGIVPMAVTSGLNIQFLRGCPLVPLNADAALLHLGRRTAIIDVRLWHDDVARPVAQASVTYMLPAG</sequence>
<accession>A0A4Y9ELI1</accession>
<dbReference type="Proteomes" id="UP000297737">
    <property type="component" value="Unassembled WGS sequence"/>
</dbReference>
<dbReference type="InterPro" id="IPR006683">
    <property type="entry name" value="Thioestr_dom"/>
</dbReference>
<proteinExistence type="predicted"/>
<feature type="domain" description="Thioesterase" evidence="1">
    <location>
        <begin position="58"/>
        <end position="131"/>
    </location>
</feature>
<comment type="caution">
    <text evidence="2">The sequence shown here is derived from an EMBL/GenBank/DDBJ whole genome shotgun (WGS) entry which is preliminary data.</text>
</comment>
<dbReference type="OrthoDB" id="9805304at2"/>
<name>A0A4Y9ELI1_9SPHN</name>
<evidence type="ECO:0000259" key="1">
    <source>
        <dbReference type="Pfam" id="PF03061"/>
    </source>
</evidence>
<organism evidence="2 3">
    <name type="scientific">Glacieibacterium arshaanense</name>
    <dbReference type="NCBI Taxonomy" id="2511025"/>
    <lineage>
        <taxon>Bacteria</taxon>
        <taxon>Pseudomonadati</taxon>
        <taxon>Pseudomonadota</taxon>
        <taxon>Alphaproteobacteria</taxon>
        <taxon>Sphingomonadales</taxon>
        <taxon>Sphingosinicellaceae</taxon>
        <taxon>Glacieibacterium</taxon>
    </lineage>
</organism>
<dbReference type="SUPFAM" id="SSF54637">
    <property type="entry name" value="Thioesterase/thiol ester dehydrase-isomerase"/>
    <property type="match status" value="1"/>
</dbReference>
<gene>
    <name evidence="2" type="ORF">EUV02_06455</name>
</gene>
<dbReference type="GO" id="GO:0016790">
    <property type="term" value="F:thiolester hydrolase activity"/>
    <property type="evidence" value="ECO:0007669"/>
    <property type="project" value="UniProtKB-ARBA"/>
</dbReference>
<keyword evidence="3" id="KW-1185">Reference proteome</keyword>
<dbReference type="CDD" id="cd03443">
    <property type="entry name" value="PaaI_thioesterase"/>
    <property type="match status" value="1"/>
</dbReference>
<reference evidence="2 3" key="1">
    <citation type="submission" date="2019-02" db="EMBL/GenBank/DDBJ databases">
        <title>Polymorphobacter sp. isolated from the lake at the Tibet of China.</title>
        <authorList>
            <person name="Li A."/>
        </authorList>
    </citation>
    <scope>NUCLEOTIDE SEQUENCE [LARGE SCALE GENOMIC DNA]</scope>
    <source>
        <strain evidence="2 3">DJ1R-1</strain>
    </source>
</reference>
<evidence type="ECO:0000313" key="3">
    <source>
        <dbReference type="Proteomes" id="UP000297737"/>
    </source>
</evidence>
<dbReference type="Gene3D" id="3.10.129.10">
    <property type="entry name" value="Hotdog Thioesterase"/>
    <property type="match status" value="1"/>
</dbReference>
<dbReference type="Pfam" id="PF03061">
    <property type="entry name" value="4HBT"/>
    <property type="match status" value="1"/>
</dbReference>
<evidence type="ECO:0000313" key="2">
    <source>
        <dbReference type="EMBL" id="TFU02852.1"/>
    </source>
</evidence>